<dbReference type="InterPro" id="IPR001965">
    <property type="entry name" value="Znf_PHD"/>
</dbReference>
<dbReference type="SUPFAM" id="SSF57903">
    <property type="entry name" value="FYVE/PHD zinc finger"/>
    <property type="match status" value="1"/>
</dbReference>
<evidence type="ECO:0000313" key="8">
    <source>
        <dbReference type="Proteomes" id="UP001530293"/>
    </source>
</evidence>
<keyword evidence="1" id="KW-0479">Metal-binding</keyword>
<proteinExistence type="predicted"/>
<feature type="compositionally biased region" description="Basic and acidic residues" evidence="5">
    <location>
        <begin position="164"/>
        <end position="180"/>
    </location>
</feature>
<name>A0ABD3N1C2_9STRA</name>
<feature type="region of interest" description="Disordered" evidence="5">
    <location>
        <begin position="795"/>
        <end position="826"/>
    </location>
</feature>
<feature type="region of interest" description="Disordered" evidence="5">
    <location>
        <begin position="1"/>
        <end position="95"/>
    </location>
</feature>
<dbReference type="SMART" id="SM00249">
    <property type="entry name" value="PHD"/>
    <property type="match status" value="1"/>
</dbReference>
<dbReference type="GO" id="GO:0008270">
    <property type="term" value="F:zinc ion binding"/>
    <property type="evidence" value="ECO:0007669"/>
    <property type="project" value="UniProtKB-KW"/>
</dbReference>
<dbReference type="Proteomes" id="UP001530293">
    <property type="component" value="Unassembled WGS sequence"/>
</dbReference>
<feature type="region of interest" description="Disordered" evidence="5">
    <location>
        <begin position="704"/>
        <end position="740"/>
    </location>
</feature>
<feature type="compositionally biased region" description="Basic residues" evidence="5">
    <location>
        <begin position="721"/>
        <end position="730"/>
    </location>
</feature>
<evidence type="ECO:0000256" key="3">
    <source>
        <dbReference type="ARBA" id="ARBA00022833"/>
    </source>
</evidence>
<feature type="region of interest" description="Disordered" evidence="5">
    <location>
        <begin position="146"/>
        <end position="183"/>
    </location>
</feature>
<dbReference type="EMBL" id="JALLBG020000070">
    <property type="protein sequence ID" value="KAL3768006.1"/>
    <property type="molecule type" value="Genomic_DNA"/>
</dbReference>
<sequence>MPRPKKRARSSPKNKQPIDADDDEADDDHHNDDDDEVAAPALKSRRTKTDPTATNGVKAESSPSRSRSRRGKKNEEDGMKVKIEDDEDEVMDADDGVEIEEEAEEELEEEEEEIFECPICKKRFTSKYGRKYHVDNMVCQPRNRVKKAKIERPAPTSFDEEVNDHDGGDNEQVEKDREQQEDVEEEIFECPTCKKRFTSKYGRKYHVDNLVCQPRNRIKKAKMERLTHTSFDDEAVTPGGRRKASLRATKKIMSLTKSQKSDIDSDDNEADGGNSDEEFIAENGGVKSDDELVADDDDEEEDDEEVEPKRRSAAKARRTSERQSYSICDLGVLEKGSRFVTKFGVVEVIADNRTPENNTESSSAATATPQTVRTYLNRQARFRERYDRVIDDIAAGTRYRREELAKMYAASNLSKSVSAGTFVLPQEKVWNLYCKSLTLKQIMVDGFSSTAEKEGNVESFLDDDPRFPTDLHPHRIVECKLVEDERDHIVVSAGGNFEEDDDDEEGANGLEYHVKEKPSTPIQIAPMRLYITRHELTQEYDASMPCYVCKICSKSKNHRDSMKYHLSNSLCWIDKDEEKEERLKQIKAIENKAMSGTGCRDTLLNRLHGIVEDGKRRGDPIFGNPHRIKEFKKHKLPPWLVFNEQRSSMYPEIYVSLGFKRGSQNRNYFNKIKQQDGYVPKPDKTRLRKRLKKLKMRYQSETLAPIPIPSNPTNEPVATDKKKKAAKKSMKAGTSDLPPVLPPFPFGSPYDLPPALPPLPTIDSQHEMDFGFDNNGMTDENVFEDTPDSLYFNEATTDWNPSIDNDETTPESSSAAHDKNSRRRKQVVINKKKPYYVVDTQVLAAECDSGRYPTINRYNGDHDMQCTICNEVDDVPLINCDYCKNSVHQLCLDKRMLGKDPQVIIRENEPDDTPMCHVCISTCLFRRWRAENRRTMKWQQELSKAGLGGVPEAANLREEVRFKDDNHSDGDLDKPTYEPCPDGGPGGLICCPYCTAAYSRFLSNTAKEMEAQSVSRVGQEVSEILELLADAKQRLQRASSVSQSNEDRRRLLDINQSAQN</sequence>
<feature type="region of interest" description="Disordered" evidence="5">
    <location>
        <begin position="1038"/>
        <end position="1060"/>
    </location>
</feature>
<dbReference type="PROSITE" id="PS50016">
    <property type="entry name" value="ZF_PHD_2"/>
    <property type="match status" value="1"/>
</dbReference>
<feature type="compositionally biased region" description="Acidic residues" evidence="5">
    <location>
        <begin position="84"/>
        <end position="95"/>
    </location>
</feature>
<dbReference type="InterPro" id="IPR036236">
    <property type="entry name" value="Znf_C2H2_sf"/>
</dbReference>
<keyword evidence="8" id="KW-1185">Reference proteome</keyword>
<feature type="compositionally biased region" description="Acidic residues" evidence="5">
    <location>
        <begin position="291"/>
        <end position="306"/>
    </location>
</feature>
<evidence type="ECO:0000313" key="7">
    <source>
        <dbReference type="EMBL" id="KAL3768006.1"/>
    </source>
</evidence>
<feature type="region of interest" description="Disordered" evidence="5">
    <location>
        <begin position="232"/>
        <end position="320"/>
    </location>
</feature>
<dbReference type="InterPro" id="IPR011011">
    <property type="entry name" value="Znf_FYVE_PHD"/>
</dbReference>
<feature type="compositionally biased region" description="Basic residues" evidence="5">
    <location>
        <begin position="1"/>
        <end position="12"/>
    </location>
</feature>
<dbReference type="Gene3D" id="3.30.160.60">
    <property type="entry name" value="Classic Zinc Finger"/>
    <property type="match status" value="1"/>
</dbReference>
<comment type="caution">
    <text evidence="7">The sequence shown here is derived from an EMBL/GenBank/DDBJ whole genome shotgun (WGS) entry which is preliminary data.</text>
</comment>
<dbReference type="AlphaFoldDB" id="A0ABD3N1C2"/>
<evidence type="ECO:0000259" key="6">
    <source>
        <dbReference type="PROSITE" id="PS50016"/>
    </source>
</evidence>
<dbReference type="SUPFAM" id="SSF57667">
    <property type="entry name" value="beta-beta-alpha zinc fingers"/>
    <property type="match status" value="1"/>
</dbReference>
<reference evidence="7 8" key="1">
    <citation type="submission" date="2024-10" db="EMBL/GenBank/DDBJ databases">
        <title>Updated reference genomes for cyclostephanoid diatoms.</title>
        <authorList>
            <person name="Roberts W.R."/>
            <person name="Alverson A.J."/>
        </authorList>
    </citation>
    <scope>NUCLEOTIDE SEQUENCE [LARGE SCALE GENOMIC DNA]</scope>
    <source>
        <strain evidence="7 8">AJA232-27</strain>
    </source>
</reference>
<evidence type="ECO:0000256" key="1">
    <source>
        <dbReference type="ARBA" id="ARBA00022723"/>
    </source>
</evidence>
<feature type="domain" description="PHD-type" evidence="6">
    <location>
        <begin position="863"/>
        <end position="922"/>
    </location>
</feature>
<gene>
    <name evidence="7" type="ORF">ACHAWU_005464</name>
</gene>
<feature type="compositionally biased region" description="Basic and acidic residues" evidence="5">
    <location>
        <begin position="73"/>
        <end position="83"/>
    </location>
</feature>
<organism evidence="7 8">
    <name type="scientific">Discostella pseudostelligera</name>
    <dbReference type="NCBI Taxonomy" id="259834"/>
    <lineage>
        <taxon>Eukaryota</taxon>
        <taxon>Sar</taxon>
        <taxon>Stramenopiles</taxon>
        <taxon>Ochrophyta</taxon>
        <taxon>Bacillariophyta</taxon>
        <taxon>Coscinodiscophyceae</taxon>
        <taxon>Thalassiosirophycidae</taxon>
        <taxon>Stephanodiscales</taxon>
        <taxon>Stephanodiscaceae</taxon>
        <taxon>Discostella</taxon>
    </lineage>
</organism>
<protein>
    <recommendedName>
        <fullName evidence="6">PHD-type domain-containing protein</fullName>
    </recommendedName>
</protein>
<evidence type="ECO:0000256" key="5">
    <source>
        <dbReference type="SAM" id="MobiDB-lite"/>
    </source>
</evidence>
<accession>A0ABD3N1C2</accession>
<keyword evidence="3" id="KW-0862">Zinc</keyword>
<dbReference type="InterPro" id="IPR019787">
    <property type="entry name" value="Znf_PHD-finger"/>
</dbReference>
<evidence type="ECO:0000256" key="4">
    <source>
        <dbReference type="PROSITE-ProRule" id="PRU00146"/>
    </source>
</evidence>
<feature type="compositionally biased region" description="Acidic residues" evidence="5">
    <location>
        <begin position="264"/>
        <end position="280"/>
    </location>
</feature>
<keyword evidence="2 4" id="KW-0863">Zinc-finger</keyword>
<feature type="compositionally biased region" description="Basic residues" evidence="5">
    <location>
        <begin position="240"/>
        <end position="250"/>
    </location>
</feature>
<evidence type="ECO:0000256" key="2">
    <source>
        <dbReference type="ARBA" id="ARBA00022771"/>
    </source>
</evidence>
<dbReference type="PANTHER" id="PTHR35711:SF1">
    <property type="entry name" value="ECTODERMAL, ISOFORM F"/>
    <property type="match status" value="1"/>
</dbReference>
<dbReference type="PANTHER" id="PTHR35711">
    <property type="entry name" value="EXPRESSED PROTEIN"/>
    <property type="match status" value="1"/>
</dbReference>